<evidence type="ECO:0000313" key="2">
    <source>
        <dbReference type="EMBL" id="ORX56334.1"/>
    </source>
</evidence>
<accession>A0A1X2GLC5</accession>
<proteinExistence type="predicted"/>
<gene>
    <name evidence="2" type="ORF">DM01DRAFT_1382592</name>
</gene>
<dbReference type="EMBL" id="MCGT01000010">
    <property type="protein sequence ID" value="ORX56334.1"/>
    <property type="molecule type" value="Genomic_DNA"/>
</dbReference>
<feature type="region of interest" description="Disordered" evidence="1">
    <location>
        <begin position="1"/>
        <end position="40"/>
    </location>
</feature>
<sequence length="122" mass="14064">MLAGDAELVEKPHNALNAEDTEMEDVDHSSHPDTTVDLSPEQLRLQEKQAWINQMRLKFCVREEFEITKNMIHPDGTLNQDYFKPPKKSKKKKSKSKSKGTDETKDDTEAKGEDNKEDEDME</sequence>
<feature type="region of interest" description="Disordered" evidence="1">
    <location>
        <begin position="69"/>
        <end position="122"/>
    </location>
</feature>
<reference evidence="2 3" key="1">
    <citation type="submission" date="2016-07" db="EMBL/GenBank/DDBJ databases">
        <title>Pervasive Adenine N6-methylation of Active Genes in Fungi.</title>
        <authorList>
            <consortium name="DOE Joint Genome Institute"/>
            <person name="Mondo S.J."/>
            <person name="Dannebaum R.O."/>
            <person name="Kuo R.C."/>
            <person name="Labutti K."/>
            <person name="Haridas S."/>
            <person name="Kuo A."/>
            <person name="Salamov A."/>
            <person name="Ahrendt S.R."/>
            <person name="Lipzen A."/>
            <person name="Sullivan W."/>
            <person name="Andreopoulos W.B."/>
            <person name="Clum A."/>
            <person name="Lindquist E."/>
            <person name="Daum C."/>
            <person name="Ramamoorthy G.K."/>
            <person name="Gryganskyi A."/>
            <person name="Culley D."/>
            <person name="Magnuson J.K."/>
            <person name="James T.Y."/>
            <person name="O'Malley M.A."/>
            <person name="Stajich J.E."/>
            <person name="Spatafora J.W."/>
            <person name="Visel A."/>
            <person name="Grigoriev I.V."/>
        </authorList>
    </citation>
    <scope>NUCLEOTIDE SEQUENCE [LARGE SCALE GENOMIC DNA]</scope>
    <source>
        <strain evidence="2 3">NRRL 3301</strain>
    </source>
</reference>
<protein>
    <submittedName>
        <fullName evidence="2">Uncharacterized protein</fullName>
    </submittedName>
</protein>
<comment type="caution">
    <text evidence="2">The sequence shown here is derived from an EMBL/GenBank/DDBJ whole genome shotgun (WGS) entry which is preliminary data.</text>
</comment>
<dbReference type="STRING" id="101127.A0A1X2GLC5"/>
<dbReference type="AlphaFoldDB" id="A0A1X2GLC5"/>
<evidence type="ECO:0000256" key="1">
    <source>
        <dbReference type="SAM" id="MobiDB-lite"/>
    </source>
</evidence>
<keyword evidence="3" id="KW-1185">Reference proteome</keyword>
<name>A0A1X2GLC5_9FUNG</name>
<feature type="compositionally biased region" description="Basic residues" evidence="1">
    <location>
        <begin position="85"/>
        <end position="98"/>
    </location>
</feature>
<evidence type="ECO:0000313" key="3">
    <source>
        <dbReference type="Proteomes" id="UP000242146"/>
    </source>
</evidence>
<dbReference type="Proteomes" id="UP000242146">
    <property type="component" value="Unassembled WGS sequence"/>
</dbReference>
<dbReference type="OrthoDB" id="608866at2759"/>
<feature type="compositionally biased region" description="Basic and acidic residues" evidence="1">
    <location>
        <begin position="99"/>
        <end position="114"/>
    </location>
</feature>
<organism evidence="2 3">
    <name type="scientific">Hesseltinella vesiculosa</name>
    <dbReference type="NCBI Taxonomy" id="101127"/>
    <lineage>
        <taxon>Eukaryota</taxon>
        <taxon>Fungi</taxon>
        <taxon>Fungi incertae sedis</taxon>
        <taxon>Mucoromycota</taxon>
        <taxon>Mucoromycotina</taxon>
        <taxon>Mucoromycetes</taxon>
        <taxon>Mucorales</taxon>
        <taxon>Cunninghamellaceae</taxon>
        <taxon>Hesseltinella</taxon>
    </lineage>
</organism>